<dbReference type="InterPro" id="IPR003148">
    <property type="entry name" value="RCK_N"/>
</dbReference>
<dbReference type="PROSITE" id="PS51201">
    <property type="entry name" value="RCK_N"/>
    <property type="match status" value="2"/>
</dbReference>
<keyword evidence="1" id="KW-0813">Transport</keyword>
<dbReference type="Proteomes" id="UP000000503">
    <property type="component" value="Chromosome"/>
</dbReference>
<dbReference type="SUPFAM" id="SSF51735">
    <property type="entry name" value="NAD(P)-binding Rossmann-fold domains"/>
    <property type="match status" value="2"/>
</dbReference>
<dbReference type="HOGENOM" id="CLU_046525_0_3_12"/>
<keyword evidence="2" id="KW-0406">Ion transport</keyword>
<reference evidence="6" key="1">
    <citation type="journal article" date="2013" name="Stand. Genomic Sci.">
        <title>Genome sequence of the thermophilic fresh-water bacterium Spirochaeta caldaria type strain (H1(T)), reclassification of Spirochaeta caldaria, Spirochaeta stenostrepta, and Spirochaeta zuelzerae in the genus Treponema as Treponema caldaria comb. nov., Treponema stenostrepta comb. nov., and Treponema zuelzerae comb. nov., and emendation of the genus Treponema.</title>
        <authorList>
            <person name="Abt B."/>
            <person name="Goker M."/>
            <person name="Scheuner C."/>
            <person name="Han C."/>
            <person name="Lu M."/>
            <person name="Misra M."/>
            <person name="Lapidus A."/>
            <person name="Nolan M."/>
            <person name="Lucas S."/>
            <person name="Hammon N."/>
            <person name="Deshpande S."/>
            <person name="Cheng J.F."/>
            <person name="Tapia R."/>
            <person name="Goodwin L.A."/>
            <person name="Pitluck S."/>
            <person name="Liolios K."/>
            <person name="Pagani I."/>
            <person name="Ivanova N."/>
            <person name="Mavromatis K."/>
            <person name="Mikhailova N."/>
            <person name="Huntemann M."/>
            <person name="Pati A."/>
            <person name="Chen A."/>
            <person name="Palaniappan K."/>
            <person name="Land M."/>
            <person name="Hauser L."/>
            <person name="Jeffries C.D."/>
            <person name="Rohde M."/>
            <person name="Spring S."/>
            <person name="Gronow S."/>
            <person name="Detter J.C."/>
            <person name="Bristow J."/>
            <person name="Eisen J.A."/>
            <person name="Markowitz V."/>
            <person name="Hugenholtz P."/>
            <person name="Kyrpides N.C."/>
            <person name="Woyke T."/>
            <person name="Klenk H.P."/>
        </authorList>
    </citation>
    <scope>NUCLEOTIDE SEQUENCE</scope>
    <source>
        <strain evidence="6">ATCC 51460 / DSM 7334 / H1</strain>
    </source>
</reference>
<dbReference type="GO" id="GO:0006813">
    <property type="term" value="P:potassium ion transport"/>
    <property type="evidence" value="ECO:0007669"/>
    <property type="project" value="InterPro"/>
</dbReference>
<evidence type="ECO:0000313" key="5">
    <source>
        <dbReference type="EMBL" id="AEJ20619.1"/>
    </source>
</evidence>
<dbReference type="Gene3D" id="3.30.70.1450">
    <property type="entry name" value="Regulator of K+ conductance, C-terminal domain"/>
    <property type="match status" value="2"/>
</dbReference>
<feature type="domain" description="RCK C-terminal" evidence="4">
    <location>
        <begin position="132"/>
        <end position="215"/>
    </location>
</feature>
<dbReference type="Pfam" id="PF02080">
    <property type="entry name" value="TrkA_C"/>
    <property type="match status" value="2"/>
</dbReference>
<evidence type="ECO:0000256" key="2">
    <source>
        <dbReference type="ARBA" id="ARBA00023065"/>
    </source>
</evidence>
<dbReference type="GO" id="GO:0008324">
    <property type="term" value="F:monoatomic cation transmembrane transporter activity"/>
    <property type="evidence" value="ECO:0007669"/>
    <property type="project" value="InterPro"/>
</dbReference>
<evidence type="ECO:0000313" key="6">
    <source>
        <dbReference type="Proteomes" id="UP000000503"/>
    </source>
</evidence>
<dbReference type="InterPro" id="IPR050721">
    <property type="entry name" value="Trk_Ktr_HKT_K-transport"/>
</dbReference>
<dbReference type="AlphaFoldDB" id="F8F4H2"/>
<feature type="domain" description="RCK N-terminal" evidence="3">
    <location>
        <begin position="1"/>
        <end position="112"/>
    </location>
</feature>
<evidence type="ECO:0000259" key="3">
    <source>
        <dbReference type="PROSITE" id="PS51201"/>
    </source>
</evidence>
<protein>
    <submittedName>
        <fullName evidence="5">TrkA-N domain protein</fullName>
    </submittedName>
</protein>
<accession>F8F4H2</accession>
<organism evidence="5 6">
    <name type="scientific">Gracilinema caldarium (strain ATCC 51460 / DSM 7334 / H1)</name>
    <name type="common">Treponema caldarium</name>
    <dbReference type="NCBI Taxonomy" id="744872"/>
    <lineage>
        <taxon>Bacteria</taxon>
        <taxon>Pseudomonadati</taxon>
        <taxon>Spirochaetota</taxon>
        <taxon>Spirochaetia</taxon>
        <taxon>Spirochaetales</taxon>
        <taxon>Breznakiellaceae</taxon>
        <taxon>Gracilinema</taxon>
    </lineage>
</organism>
<dbReference type="PANTHER" id="PTHR43833:SF5">
    <property type="entry name" value="TRK SYSTEM POTASSIUM UPTAKE PROTEIN TRKA"/>
    <property type="match status" value="1"/>
</dbReference>
<dbReference type="InterPro" id="IPR006037">
    <property type="entry name" value="RCK_C"/>
</dbReference>
<sequence length="459" mass="50376">MVGTQLARHLINEKHDVSLIEIDEERARHASNRLDCLVINSEANNIQTLEEAGIAKADALICVTESDELNIIICGLAEGRYPQVLKIARVRNPDYDNLTRGGEKALGIDYFVHPDREAARTVVQAVEHGALGDILAFGDSAFEMGTIEIAKTSPLCGESIKIFHSLIGSEILVALIERGNEHILPSGTTTLHEGDRVYIIGRQADIQKVFEISGKKLEKVEKIGIVGGGRIGTLITEALLERAQPQSKSLFSFLTKFSPRRFKKIVLIEKDYELCKDLSVKFPDILVLNEDISDEGFISEEGIADLDLIITATDNQELNIITALYMKSHGLKRAIALVNSPSYGTIARRLGIDVVVPIKSVVVDTILARLMGSGVTGLHRLGEGTIEILEILVAPEAPVCGQKLKDFHLSSGGLVMLITRHGESFIPHGEHQFEPHDRLVIIAQKGVGNELERLFGRQE</sequence>
<dbReference type="EMBL" id="CP002868">
    <property type="protein sequence ID" value="AEJ20619.1"/>
    <property type="molecule type" value="Genomic_DNA"/>
</dbReference>
<dbReference type="PROSITE" id="PS51202">
    <property type="entry name" value="RCK_C"/>
    <property type="match status" value="2"/>
</dbReference>
<dbReference type="SUPFAM" id="SSF116726">
    <property type="entry name" value="TrkA C-terminal domain-like"/>
    <property type="match status" value="2"/>
</dbReference>
<proteinExistence type="predicted"/>
<feature type="domain" description="RCK C-terminal" evidence="4">
    <location>
        <begin position="376"/>
        <end position="457"/>
    </location>
</feature>
<feature type="domain" description="RCK N-terminal" evidence="3">
    <location>
        <begin position="220"/>
        <end position="356"/>
    </location>
</feature>
<name>F8F4H2_GRAC1</name>
<dbReference type="InterPro" id="IPR036721">
    <property type="entry name" value="RCK_C_sf"/>
</dbReference>
<dbReference type="Gene3D" id="3.40.50.720">
    <property type="entry name" value="NAD(P)-binding Rossmann-like Domain"/>
    <property type="match status" value="2"/>
</dbReference>
<dbReference type="eggNOG" id="COG0569">
    <property type="taxonomic scope" value="Bacteria"/>
</dbReference>
<evidence type="ECO:0000259" key="4">
    <source>
        <dbReference type="PROSITE" id="PS51202"/>
    </source>
</evidence>
<dbReference type="PANTHER" id="PTHR43833">
    <property type="entry name" value="POTASSIUM CHANNEL PROTEIN 2-RELATED-RELATED"/>
    <property type="match status" value="1"/>
</dbReference>
<evidence type="ECO:0000256" key="1">
    <source>
        <dbReference type="ARBA" id="ARBA00022448"/>
    </source>
</evidence>
<dbReference type="NCBIfam" id="NF007039">
    <property type="entry name" value="PRK09496.3-2"/>
    <property type="match status" value="1"/>
</dbReference>
<dbReference type="STRING" id="744872.Spica_2515"/>
<keyword evidence="6" id="KW-1185">Reference proteome</keyword>
<gene>
    <name evidence="5" type="ordered locus">Spica_2515</name>
</gene>
<dbReference type="Pfam" id="PF02254">
    <property type="entry name" value="TrkA_N"/>
    <property type="match status" value="2"/>
</dbReference>
<dbReference type="KEGG" id="scd:Spica_2515"/>
<dbReference type="InterPro" id="IPR036291">
    <property type="entry name" value="NAD(P)-bd_dom_sf"/>
</dbReference>